<dbReference type="InterPro" id="IPR012340">
    <property type="entry name" value="NA-bd_OB-fold"/>
</dbReference>
<evidence type="ECO:0008006" key="3">
    <source>
        <dbReference type="Google" id="ProtNLM"/>
    </source>
</evidence>
<accession>A0A565BA64</accession>
<evidence type="ECO:0000313" key="1">
    <source>
        <dbReference type="EMBL" id="VVA98231.1"/>
    </source>
</evidence>
<protein>
    <recommendedName>
        <fullName evidence="3">Replication factor A C-terminal domain-containing protein</fullName>
    </recommendedName>
</protein>
<proteinExistence type="predicted"/>
<reference evidence="1" key="1">
    <citation type="submission" date="2019-07" db="EMBL/GenBank/DDBJ databases">
        <authorList>
            <person name="Dittberner H."/>
        </authorList>
    </citation>
    <scope>NUCLEOTIDE SEQUENCE [LARGE SCALE GENOMIC DNA]</scope>
</reference>
<dbReference type="OrthoDB" id="1097374at2759"/>
<dbReference type="AlphaFoldDB" id="A0A565BA64"/>
<keyword evidence="2" id="KW-1185">Reference proteome</keyword>
<dbReference type="Gene3D" id="2.40.50.140">
    <property type="entry name" value="Nucleic acid-binding proteins"/>
    <property type="match status" value="1"/>
</dbReference>
<dbReference type="SUPFAM" id="SSF50249">
    <property type="entry name" value="Nucleic acid-binding proteins"/>
    <property type="match status" value="1"/>
</dbReference>
<name>A0A565BA64_9BRAS</name>
<dbReference type="PANTHER" id="PTHR47165">
    <property type="entry name" value="OS03G0429900 PROTEIN"/>
    <property type="match status" value="1"/>
</dbReference>
<dbReference type="Proteomes" id="UP000489600">
    <property type="component" value="Unassembled WGS sequence"/>
</dbReference>
<dbReference type="EMBL" id="CABITT030000003">
    <property type="protein sequence ID" value="VVA98231.1"/>
    <property type="molecule type" value="Genomic_DNA"/>
</dbReference>
<gene>
    <name evidence="1" type="ORF">ANE_LOCUS8676</name>
</gene>
<sequence length="127" mass="14779">MTQRKQCYVVITAVNPKMFAGDLYLNTSPATRFYQHAEPQELESVRIVDIITRNGWYNISCAKCYNSIKPLDDKLICRFCDDSSFIGVVRFRLAVIVDDETDQRRFVIFDRDARKLTNILAEDLITF</sequence>
<organism evidence="1 2">
    <name type="scientific">Arabis nemorensis</name>
    <dbReference type="NCBI Taxonomy" id="586526"/>
    <lineage>
        <taxon>Eukaryota</taxon>
        <taxon>Viridiplantae</taxon>
        <taxon>Streptophyta</taxon>
        <taxon>Embryophyta</taxon>
        <taxon>Tracheophyta</taxon>
        <taxon>Spermatophyta</taxon>
        <taxon>Magnoliopsida</taxon>
        <taxon>eudicotyledons</taxon>
        <taxon>Gunneridae</taxon>
        <taxon>Pentapetalae</taxon>
        <taxon>rosids</taxon>
        <taxon>malvids</taxon>
        <taxon>Brassicales</taxon>
        <taxon>Brassicaceae</taxon>
        <taxon>Arabideae</taxon>
        <taxon>Arabis</taxon>
    </lineage>
</organism>
<dbReference type="PANTHER" id="PTHR47165:SF4">
    <property type="entry name" value="OS03G0429900 PROTEIN"/>
    <property type="match status" value="1"/>
</dbReference>
<evidence type="ECO:0000313" key="2">
    <source>
        <dbReference type="Proteomes" id="UP000489600"/>
    </source>
</evidence>
<comment type="caution">
    <text evidence="1">The sequence shown here is derived from an EMBL/GenBank/DDBJ whole genome shotgun (WGS) entry which is preliminary data.</text>
</comment>